<keyword evidence="1" id="KW-0472">Membrane</keyword>
<accession>A0ABN1W9U8</accession>
<dbReference type="Proteomes" id="UP001500037">
    <property type="component" value="Unassembled WGS sequence"/>
</dbReference>
<feature type="transmembrane region" description="Helical" evidence="1">
    <location>
        <begin position="49"/>
        <end position="73"/>
    </location>
</feature>
<protein>
    <recommendedName>
        <fullName evidence="4">PH (Pleckstrin Homology) domain-containing protein</fullName>
    </recommendedName>
</protein>
<evidence type="ECO:0000313" key="3">
    <source>
        <dbReference type="Proteomes" id="UP001500037"/>
    </source>
</evidence>
<feature type="transmembrane region" description="Helical" evidence="1">
    <location>
        <begin position="21"/>
        <end position="43"/>
    </location>
</feature>
<keyword evidence="1" id="KW-1133">Transmembrane helix</keyword>
<comment type="caution">
    <text evidence="2">The sequence shown here is derived from an EMBL/GenBank/DDBJ whole genome shotgun (WGS) entry which is preliminary data.</text>
</comment>
<name>A0ABN1W9U8_9ACTN</name>
<dbReference type="RefSeq" id="WP_344441896.1">
    <property type="nucleotide sequence ID" value="NZ_BAAALF010000040.1"/>
</dbReference>
<evidence type="ECO:0008006" key="4">
    <source>
        <dbReference type="Google" id="ProtNLM"/>
    </source>
</evidence>
<keyword evidence="3" id="KW-1185">Reference proteome</keyword>
<evidence type="ECO:0000256" key="1">
    <source>
        <dbReference type="SAM" id="Phobius"/>
    </source>
</evidence>
<dbReference type="EMBL" id="BAAALF010000040">
    <property type="protein sequence ID" value="GAA1236762.1"/>
    <property type="molecule type" value="Genomic_DNA"/>
</dbReference>
<evidence type="ECO:0000313" key="2">
    <source>
        <dbReference type="EMBL" id="GAA1236762.1"/>
    </source>
</evidence>
<reference evidence="2 3" key="1">
    <citation type="journal article" date="2019" name="Int. J. Syst. Evol. Microbiol.">
        <title>The Global Catalogue of Microorganisms (GCM) 10K type strain sequencing project: providing services to taxonomists for standard genome sequencing and annotation.</title>
        <authorList>
            <consortium name="The Broad Institute Genomics Platform"/>
            <consortium name="The Broad Institute Genome Sequencing Center for Infectious Disease"/>
            <person name="Wu L."/>
            <person name="Ma J."/>
        </authorList>
    </citation>
    <scope>NUCLEOTIDE SEQUENCE [LARGE SCALE GENOMIC DNA]</scope>
    <source>
        <strain evidence="2 3">JCM 13004</strain>
    </source>
</reference>
<keyword evidence="1" id="KW-0812">Transmembrane</keyword>
<proteinExistence type="predicted"/>
<sequence>MQPMDAARADLSPVELRPSTSLSFLIVLPVAGLGVLRAALQGAGPGGRLLFVVGLVDLGLLVMLLVLWLVALVRRRAAGWRLRLDTSGVTVRGHETVPWSDLSEVRLVLLSAKLPRQALVFVPRPGVVLPAMPVSWPLSRPRARADRLIGKYGSPIVVEPLLMGTTVERLGAAVRRLGGLPITG</sequence>
<gene>
    <name evidence="2" type="ORF">GCM10009665_28680</name>
</gene>
<organism evidence="2 3">
    <name type="scientific">Kitasatospora nipponensis</name>
    <dbReference type="NCBI Taxonomy" id="258049"/>
    <lineage>
        <taxon>Bacteria</taxon>
        <taxon>Bacillati</taxon>
        <taxon>Actinomycetota</taxon>
        <taxon>Actinomycetes</taxon>
        <taxon>Kitasatosporales</taxon>
        <taxon>Streptomycetaceae</taxon>
        <taxon>Kitasatospora</taxon>
    </lineage>
</organism>